<gene>
    <name evidence="1" type="ORF">HMPREF0555_0472</name>
</gene>
<dbReference type="AlphaFoldDB" id="C2KIK6"/>
<reference evidence="1 2" key="1">
    <citation type="submission" date="2009-04" db="EMBL/GenBank/DDBJ databases">
        <authorList>
            <person name="Qin X."/>
            <person name="Bachman B."/>
            <person name="Battles P."/>
            <person name="Bell A."/>
            <person name="Bess C."/>
            <person name="Bickham C."/>
            <person name="Chaboub L."/>
            <person name="Chen D."/>
            <person name="Coyle M."/>
            <person name="Deiros D.R."/>
            <person name="Dinh H."/>
            <person name="Forbes L."/>
            <person name="Fowler G."/>
            <person name="Francisco L."/>
            <person name="Fu Q."/>
            <person name="Gubbala S."/>
            <person name="Hale W."/>
            <person name="Han Y."/>
            <person name="Hemphill L."/>
            <person name="Highlander S.K."/>
            <person name="Hirani K."/>
            <person name="Hogues M."/>
            <person name="Jackson L."/>
            <person name="Jakkamsetti A."/>
            <person name="Javaid M."/>
            <person name="Jiang H."/>
            <person name="Korchina V."/>
            <person name="Kovar C."/>
            <person name="Lara F."/>
            <person name="Lee S."/>
            <person name="Mata R."/>
            <person name="Mathew T."/>
            <person name="Moen C."/>
            <person name="Morales K."/>
            <person name="Munidasa M."/>
            <person name="Nazareth L."/>
            <person name="Ngo R."/>
            <person name="Nguyen L."/>
            <person name="Okwuonu G."/>
            <person name="Ongeri F."/>
            <person name="Patil S."/>
            <person name="Petrosino J."/>
            <person name="Pham C."/>
            <person name="Pham P."/>
            <person name="Pu L.-L."/>
            <person name="Puazo M."/>
            <person name="Raj R."/>
            <person name="Reid J."/>
            <person name="Rouhana J."/>
            <person name="Saada N."/>
            <person name="Shang Y."/>
            <person name="Simmons D."/>
            <person name="Thornton R."/>
            <person name="Warren J."/>
            <person name="Weissenberger G."/>
            <person name="Zhang J."/>
            <person name="Zhang L."/>
            <person name="Zhou C."/>
            <person name="Zhu D."/>
            <person name="Muzny D."/>
            <person name="Worley K."/>
            <person name="Gibbs R."/>
        </authorList>
    </citation>
    <scope>NUCLEOTIDE SEQUENCE [LARGE SCALE GENOMIC DNA]</scope>
    <source>
        <strain evidence="1 2">ATCC 19254</strain>
    </source>
</reference>
<sequence>MKQLCCFKGLGQYAGQAWWPTLKYSDADNTIASLLFLTIKDDSKNIFSPQITNRGVKFTKKPTGKQPSCLRGVGLQRKNIRVKIAVIMKI</sequence>
<protein>
    <submittedName>
        <fullName evidence="1">Uncharacterized protein</fullName>
    </submittedName>
</protein>
<evidence type="ECO:0000313" key="1">
    <source>
        <dbReference type="EMBL" id="EEJ42922.1"/>
    </source>
</evidence>
<proteinExistence type="predicted"/>
<dbReference type="HOGENOM" id="CLU_2437267_0_0_9"/>
<organism evidence="1 2">
    <name type="scientific">Leuconostoc mesenteroides subsp. cremoris ATCC 19254</name>
    <dbReference type="NCBI Taxonomy" id="586220"/>
    <lineage>
        <taxon>Bacteria</taxon>
        <taxon>Bacillati</taxon>
        <taxon>Bacillota</taxon>
        <taxon>Bacilli</taxon>
        <taxon>Lactobacillales</taxon>
        <taxon>Lactobacillaceae</taxon>
        <taxon>Leuconostoc</taxon>
    </lineage>
</organism>
<comment type="caution">
    <text evidence="1">The sequence shown here is derived from an EMBL/GenBank/DDBJ whole genome shotgun (WGS) entry which is preliminary data.</text>
</comment>
<name>C2KIK6_LEUMC</name>
<evidence type="ECO:0000313" key="2">
    <source>
        <dbReference type="Proteomes" id="UP000004283"/>
    </source>
</evidence>
<accession>C2KIK6</accession>
<dbReference type="Proteomes" id="UP000004283">
    <property type="component" value="Unassembled WGS sequence"/>
</dbReference>
<dbReference type="EMBL" id="ACKV01000018">
    <property type="protein sequence ID" value="EEJ42922.1"/>
    <property type="molecule type" value="Genomic_DNA"/>
</dbReference>